<dbReference type="Pfam" id="PF13520">
    <property type="entry name" value="AA_permease_2"/>
    <property type="match status" value="1"/>
</dbReference>
<evidence type="ECO:0000256" key="4">
    <source>
        <dbReference type="ARBA" id="ARBA00022989"/>
    </source>
</evidence>
<comment type="subcellular location">
    <subcellularLocation>
        <location evidence="1">Membrane</location>
        <topology evidence="1">Multi-pass membrane protein</topology>
    </subcellularLocation>
</comment>
<sequence>MAKDGELAVESTNAGTVADLKNPTLSDQDAADLAGVGKRQQLGRRFGFWSMLGFTTTMMCTWEAVLFANLTGLVDGAGPTLIYGFIFSWVGSLATAASMAELASMAPVSGGQYHWVAILAPPKHSALLSWIAGWIATIGWNANTAAGAYFGATLTQGLLVLNYPDYGYERWHGTLLMYAIMLMVVLVNTVAVRLLPKIEGAMLAIHVIGFFAILIPLVKLAPHGSPSSVFSEFGNLGGFKSNGLAWFVGLISTTLPFVGYDGPCHMAEEVQNASRIVPRAMIGTLILNGVLGFSMAIAFLFCIGDIETAIASPTGYDLIQVFYGATDSHAGTSVMTAILIVLVTFATFGFLATSSRQTWAFARDQGLPCSNFLAKVNKKLELPLNSILVCTTFTALICLINIGSTVAFNAIVSLTIAGLFISYMIAIALLVSKRLTNSPVHWGPWRLGKFGLAINLYSLAYLFISVLFSFFPPELPVTAINMNWSCVVFGGAVTLGLCWYAFVGRKQYDGPIIEIDLLHSGQAEEA</sequence>
<dbReference type="InterPro" id="IPR002293">
    <property type="entry name" value="AA/rel_permease1"/>
</dbReference>
<feature type="transmembrane region" description="Helical" evidence="6">
    <location>
        <begin position="382"/>
        <end position="402"/>
    </location>
</feature>
<dbReference type="AlphaFoldDB" id="A0A3D8RPI6"/>
<dbReference type="PANTHER" id="PTHR45649:SF1">
    <property type="entry name" value="TRANSPORTER, PUTATIVE (EUROFUNG)-RELATED"/>
    <property type="match status" value="1"/>
</dbReference>
<feature type="transmembrane region" description="Helical" evidence="6">
    <location>
        <begin position="408"/>
        <end position="431"/>
    </location>
</feature>
<keyword evidence="5 6" id="KW-0472">Membrane</keyword>
<dbReference type="PANTHER" id="PTHR45649">
    <property type="entry name" value="AMINO-ACID PERMEASE BAT1"/>
    <property type="match status" value="1"/>
</dbReference>
<feature type="transmembrane region" description="Helical" evidence="6">
    <location>
        <begin position="127"/>
        <end position="151"/>
    </location>
</feature>
<dbReference type="OrthoDB" id="3257095at2759"/>
<dbReference type="PIRSF" id="PIRSF006060">
    <property type="entry name" value="AA_transporter"/>
    <property type="match status" value="1"/>
</dbReference>
<evidence type="ECO:0000256" key="3">
    <source>
        <dbReference type="ARBA" id="ARBA00022692"/>
    </source>
</evidence>
<keyword evidence="2" id="KW-0813">Transport</keyword>
<feature type="transmembrane region" description="Helical" evidence="6">
    <location>
        <begin position="452"/>
        <end position="470"/>
    </location>
</feature>
<keyword evidence="4 6" id="KW-1133">Transmembrane helix</keyword>
<feature type="transmembrane region" description="Helical" evidence="6">
    <location>
        <begin position="203"/>
        <end position="223"/>
    </location>
</feature>
<dbReference type="Proteomes" id="UP000256328">
    <property type="component" value="Unassembled WGS sequence"/>
</dbReference>
<keyword evidence="3 6" id="KW-0812">Transmembrane</keyword>
<reference evidence="7 8" key="1">
    <citation type="journal article" date="2018" name="IMA Fungus">
        <title>IMA Genome-F 9: Draft genome sequence of Annulohypoxylon stygium, Aspergillus mulundensis, Berkeleyomyces basicola (syn. Thielaviopsis basicola), Ceratocystis smalleyi, two Cercospora beticola strains, Coleophoma cylindrospora, Fusarium fracticaudum, Phialophora cf. hyalina, and Morchella septimelata.</title>
        <authorList>
            <person name="Wingfield B.D."/>
            <person name="Bills G.F."/>
            <person name="Dong Y."/>
            <person name="Huang W."/>
            <person name="Nel W.J."/>
            <person name="Swalarsk-Parry B.S."/>
            <person name="Vaghefi N."/>
            <person name="Wilken P.M."/>
            <person name="An Z."/>
            <person name="de Beer Z.W."/>
            <person name="De Vos L."/>
            <person name="Chen L."/>
            <person name="Duong T.A."/>
            <person name="Gao Y."/>
            <person name="Hammerbacher A."/>
            <person name="Kikkert J.R."/>
            <person name="Li Y."/>
            <person name="Li H."/>
            <person name="Li K."/>
            <person name="Li Q."/>
            <person name="Liu X."/>
            <person name="Ma X."/>
            <person name="Naidoo K."/>
            <person name="Pethybridge S.J."/>
            <person name="Sun J."/>
            <person name="Steenkamp E.T."/>
            <person name="van der Nest M.A."/>
            <person name="van Wyk S."/>
            <person name="Wingfield M.J."/>
            <person name="Xiong C."/>
            <person name="Yue Q."/>
            <person name="Zhang X."/>
        </authorList>
    </citation>
    <scope>NUCLEOTIDE SEQUENCE [LARGE SCALE GENOMIC DNA]</scope>
    <source>
        <strain evidence="7 8">BP5796</strain>
    </source>
</reference>
<evidence type="ECO:0000313" key="8">
    <source>
        <dbReference type="Proteomes" id="UP000256328"/>
    </source>
</evidence>
<keyword evidence="8" id="KW-1185">Reference proteome</keyword>
<dbReference type="Gene3D" id="1.20.1740.10">
    <property type="entry name" value="Amino acid/polyamine transporter I"/>
    <property type="match status" value="1"/>
</dbReference>
<name>A0A3D8RPI6_9HELO</name>
<organism evidence="7 8">
    <name type="scientific">Coleophoma crateriformis</name>
    <dbReference type="NCBI Taxonomy" id="565419"/>
    <lineage>
        <taxon>Eukaryota</taxon>
        <taxon>Fungi</taxon>
        <taxon>Dikarya</taxon>
        <taxon>Ascomycota</taxon>
        <taxon>Pezizomycotina</taxon>
        <taxon>Leotiomycetes</taxon>
        <taxon>Helotiales</taxon>
        <taxon>Dermateaceae</taxon>
        <taxon>Coleophoma</taxon>
    </lineage>
</organism>
<proteinExistence type="predicted"/>
<feature type="transmembrane region" description="Helical" evidence="6">
    <location>
        <begin position="281"/>
        <end position="310"/>
    </location>
</feature>
<feature type="transmembrane region" description="Helical" evidence="6">
    <location>
        <begin position="82"/>
        <end position="106"/>
    </location>
</feature>
<dbReference type="GO" id="GO:0022857">
    <property type="term" value="F:transmembrane transporter activity"/>
    <property type="evidence" value="ECO:0007669"/>
    <property type="project" value="InterPro"/>
</dbReference>
<evidence type="ECO:0000256" key="5">
    <source>
        <dbReference type="ARBA" id="ARBA00023136"/>
    </source>
</evidence>
<evidence type="ECO:0000256" key="1">
    <source>
        <dbReference type="ARBA" id="ARBA00004141"/>
    </source>
</evidence>
<accession>A0A3D8RPI6</accession>
<dbReference type="GO" id="GO:0016020">
    <property type="term" value="C:membrane"/>
    <property type="evidence" value="ECO:0007669"/>
    <property type="project" value="UniProtKB-SubCell"/>
</dbReference>
<feature type="transmembrane region" description="Helical" evidence="6">
    <location>
        <begin position="171"/>
        <end position="191"/>
    </location>
</feature>
<evidence type="ECO:0000256" key="2">
    <source>
        <dbReference type="ARBA" id="ARBA00022448"/>
    </source>
</evidence>
<protein>
    <submittedName>
        <fullName evidence="7">Amino acid transporter I</fullName>
    </submittedName>
</protein>
<evidence type="ECO:0000256" key="6">
    <source>
        <dbReference type="SAM" id="Phobius"/>
    </source>
</evidence>
<dbReference type="EMBL" id="PDLN01000009">
    <property type="protein sequence ID" value="RDW76002.1"/>
    <property type="molecule type" value="Genomic_DNA"/>
</dbReference>
<gene>
    <name evidence="7" type="ORF">BP5796_06823</name>
</gene>
<feature type="transmembrane region" description="Helical" evidence="6">
    <location>
        <begin position="330"/>
        <end position="353"/>
    </location>
</feature>
<feature type="transmembrane region" description="Helical" evidence="6">
    <location>
        <begin position="48"/>
        <end position="70"/>
    </location>
</feature>
<evidence type="ECO:0000313" key="7">
    <source>
        <dbReference type="EMBL" id="RDW76002.1"/>
    </source>
</evidence>
<comment type="caution">
    <text evidence="7">The sequence shown here is derived from an EMBL/GenBank/DDBJ whole genome shotgun (WGS) entry which is preliminary data.</text>
</comment>
<feature type="transmembrane region" description="Helical" evidence="6">
    <location>
        <begin position="243"/>
        <end position="260"/>
    </location>
</feature>
<feature type="transmembrane region" description="Helical" evidence="6">
    <location>
        <begin position="482"/>
        <end position="503"/>
    </location>
</feature>